<proteinExistence type="predicted"/>
<dbReference type="InterPro" id="IPR009091">
    <property type="entry name" value="RCC1/BLIP-II"/>
</dbReference>
<gene>
    <name evidence="2" type="ORF">CTI12_AA344910</name>
</gene>
<dbReference type="AlphaFoldDB" id="A0A2U1MSK0"/>
<dbReference type="OrthoDB" id="1103085at2759"/>
<feature type="compositionally biased region" description="Basic and acidic residues" evidence="1">
    <location>
        <begin position="235"/>
        <end position="254"/>
    </location>
</feature>
<feature type="compositionally biased region" description="Polar residues" evidence="1">
    <location>
        <begin position="136"/>
        <end position="153"/>
    </location>
</feature>
<dbReference type="Gene3D" id="2.130.10.30">
    <property type="entry name" value="Regulator of chromosome condensation 1/beta-lactamase-inhibitor protein II"/>
    <property type="match status" value="1"/>
</dbReference>
<keyword evidence="3" id="KW-1185">Reference proteome</keyword>
<accession>A0A2U1MSK0</accession>
<evidence type="ECO:0000313" key="2">
    <source>
        <dbReference type="EMBL" id="PWA64194.1"/>
    </source>
</evidence>
<evidence type="ECO:0000256" key="1">
    <source>
        <dbReference type="SAM" id="MobiDB-lite"/>
    </source>
</evidence>
<comment type="caution">
    <text evidence="2">The sequence shown here is derived from an EMBL/GenBank/DDBJ whole genome shotgun (WGS) entry which is preliminary data.</text>
</comment>
<dbReference type="Proteomes" id="UP000245207">
    <property type="component" value="Unassembled WGS sequence"/>
</dbReference>
<sequence>MDLRFDGGSGTGVSSHSAWNAANDCGYVCNLYQVNQCLDQRQKTTRKPDDCHARRMRTDNGILNLAVDLVHGVSGAAQRSTSNVADQCLAQNRKKKMYLFSSSLRGFLDESHVTVASEPPQRRVQARLATVMGQPVPTSDVQNPKEQTTSHTIGQPLRQRRKRNRGADDSNTRRRKSSSDCTSASPNTIHVPGEACGSHFSKGHMQKRKSSSNCTSSSPNTIHVPAEASTSHVNEVNRPRFDDNSAKPYDKRRSSFHGIKEEQFELEEEWEAGNSFWKTIALGFRTLKETIKVHLILFMSLLKRLPLMSTKVTCVTSRYNFGVELMVKINSNLQPTSHRRRHNAKLTKYKKKPVKDTTCANRVRIDKQAGWVDTQVGWVMALHKYKSKDVVFACGSKQETPEPFPLPKEVLIVRAAAGWAHCVCVTVAREVYTWGWKECVPSGKVIGDRNSAQSKDNDLYQSQNSFLTEQAKFYVLQLALAGSRATGVDGKAVGDETTKRRRVSSAKKAVESSSSGDDPFSAFPCLVALNPG</sequence>
<feature type="region of interest" description="Disordered" evidence="1">
    <location>
        <begin position="133"/>
        <end position="254"/>
    </location>
</feature>
<feature type="compositionally biased region" description="Basic residues" evidence="1">
    <location>
        <begin position="201"/>
        <end position="210"/>
    </location>
</feature>
<organism evidence="2 3">
    <name type="scientific">Artemisia annua</name>
    <name type="common">Sweet wormwood</name>
    <dbReference type="NCBI Taxonomy" id="35608"/>
    <lineage>
        <taxon>Eukaryota</taxon>
        <taxon>Viridiplantae</taxon>
        <taxon>Streptophyta</taxon>
        <taxon>Embryophyta</taxon>
        <taxon>Tracheophyta</taxon>
        <taxon>Spermatophyta</taxon>
        <taxon>Magnoliopsida</taxon>
        <taxon>eudicotyledons</taxon>
        <taxon>Gunneridae</taxon>
        <taxon>Pentapetalae</taxon>
        <taxon>asterids</taxon>
        <taxon>campanulids</taxon>
        <taxon>Asterales</taxon>
        <taxon>Asteraceae</taxon>
        <taxon>Asteroideae</taxon>
        <taxon>Anthemideae</taxon>
        <taxon>Artemisiinae</taxon>
        <taxon>Artemisia</taxon>
    </lineage>
</organism>
<feature type="compositionally biased region" description="Polar residues" evidence="1">
    <location>
        <begin position="179"/>
        <end position="188"/>
    </location>
</feature>
<protein>
    <submittedName>
        <fullName evidence="2">Regulator of chromosome condensation 1/beta-lactamase-inhibitor protein II</fullName>
    </submittedName>
</protein>
<feature type="compositionally biased region" description="Low complexity" evidence="1">
    <location>
        <begin position="211"/>
        <end position="221"/>
    </location>
</feature>
<reference evidence="2 3" key="1">
    <citation type="journal article" date="2018" name="Mol. Plant">
        <title>The genome of Artemisia annua provides insight into the evolution of Asteraceae family and artemisinin biosynthesis.</title>
        <authorList>
            <person name="Shen Q."/>
            <person name="Zhang L."/>
            <person name="Liao Z."/>
            <person name="Wang S."/>
            <person name="Yan T."/>
            <person name="Shi P."/>
            <person name="Liu M."/>
            <person name="Fu X."/>
            <person name="Pan Q."/>
            <person name="Wang Y."/>
            <person name="Lv Z."/>
            <person name="Lu X."/>
            <person name="Zhang F."/>
            <person name="Jiang W."/>
            <person name="Ma Y."/>
            <person name="Chen M."/>
            <person name="Hao X."/>
            <person name="Li L."/>
            <person name="Tang Y."/>
            <person name="Lv G."/>
            <person name="Zhou Y."/>
            <person name="Sun X."/>
            <person name="Brodelius P.E."/>
            <person name="Rose J.K.C."/>
            <person name="Tang K."/>
        </authorList>
    </citation>
    <scope>NUCLEOTIDE SEQUENCE [LARGE SCALE GENOMIC DNA]</scope>
    <source>
        <strain evidence="3">cv. Huhao1</strain>
        <tissue evidence="2">Leaf</tissue>
    </source>
</reference>
<evidence type="ECO:0000313" key="3">
    <source>
        <dbReference type="Proteomes" id="UP000245207"/>
    </source>
</evidence>
<feature type="region of interest" description="Disordered" evidence="1">
    <location>
        <begin position="488"/>
        <end position="522"/>
    </location>
</feature>
<dbReference type="STRING" id="35608.A0A2U1MSK0"/>
<dbReference type="SUPFAM" id="SSF50985">
    <property type="entry name" value="RCC1/BLIP-II"/>
    <property type="match status" value="1"/>
</dbReference>
<name>A0A2U1MSK0_ARTAN</name>
<dbReference type="EMBL" id="PKPP01004471">
    <property type="protein sequence ID" value="PWA64194.1"/>
    <property type="molecule type" value="Genomic_DNA"/>
</dbReference>